<dbReference type="InterPro" id="IPR032016">
    <property type="entry name" value="MKRN2OS-like"/>
</dbReference>
<dbReference type="PANTHER" id="PTHR33963:SF2">
    <property type="entry name" value="MKRN2 OPPOSITE STRAND PROTEIN"/>
    <property type="match status" value="1"/>
</dbReference>
<evidence type="ECO:0000313" key="4">
    <source>
        <dbReference type="Proteomes" id="UP000472275"/>
    </source>
</evidence>
<feature type="compositionally biased region" description="Pro residues" evidence="1">
    <location>
        <begin position="120"/>
        <end position="138"/>
    </location>
</feature>
<feature type="compositionally biased region" description="Pro residues" evidence="1">
    <location>
        <begin position="31"/>
        <end position="41"/>
    </location>
</feature>
<dbReference type="Ensembl" id="ENSACCT00020014939.1">
    <property type="protein sequence ID" value="ENSACCP00020014310.1"/>
    <property type="gene ID" value="ENSACCG00020009863.1"/>
</dbReference>
<protein>
    <submittedName>
        <fullName evidence="3">MKRN2 opposite strand</fullName>
    </submittedName>
</protein>
<reference evidence="3" key="1">
    <citation type="submission" date="2025-08" db="UniProtKB">
        <authorList>
            <consortium name="Ensembl"/>
        </authorList>
    </citation>
    <scope>IDENTIFICATION</scope>
</reference>
<feature type="compositionally biased region" description="Pro residues" evidence="1">
    <location>
        <begin position="98"/>
        <end position="108"/>
    </location>
</feature>
<proteinExistence type="predicted"/>
<dbReference type="Proteomes" id="UP000472275">
    <property type="component" value="Chromosome 20"/>
</dbReference>
<evidence type="ECO:0000259" key="2">
    <source>
        <dbReference type="Pfam" id="PF16044"/>
    </source>
</evidence>
<name>A0A663EPS1_AQUCH</name>
<feature type="compositionally biased region" description="Low complexity" evidence="1">
    <location>
        <begin position="160"/>
        <end position="170"/>
    </location>
</feature>
<dbReference type="AlphaFoldDB" id="A0A663EPS1"/>
<dbReference type="PANTHER" id="PTHR33963">
    <property type="entry name" value="MKRN2 OPPOSITE STRAND PROTEIN"/>
    <property type="match status" value="1"/>
</dbReference>
<gene>
    <name evidence="3" type="primary">MKRN2OS</name>
</gene>
<evidence type="ECO:0000256" key="1">
    <source>
        <dbReference type="SAM" id="MobiDB-lite"/>
    </source>
</evidence>
<feature type="compositionally biased region" description="Basic residues" evidence="1">
    <location>
        <begin position="109"/>
        <end position="119"/>
    </location>
</feature>
<dbReference type="Pfam" id="PF16044">
    <property type="entry name" value="DUF4796_C"/>
    <property type="match status" value="1"/>
</dbReference>
<keyword evidence="4" id="KW-1185">Reference proteome</keyword>
<organism evidence="3 4">
    <name type="scientific">Aquila chrysaetos chrysaetos</name>
    <dbReference type="NCBI Taxonomy" id="223781"/>
    <lineage>
        <taxon>Eukaryota</taxon>
        <taxon>Metazoa</taxon>
        <taxon>Chordata</taxon>
        <taxon>Craniata</taxon>
        <taxon>Vertebrata</taxon>
        <taxon>Euteleostomi</taxon>
        <taxon>Archelosauria</taxon>
        <taxon>Archosauria</taxon>
        <taxon>Dinosauria</taxon>
        <taxon>Saurischia</taxon>
        <taxon>Theropoda</taxon>
        <taxon>Coelurosauria</taxon>
        <taxon>Aves</taxon>
        <taxon>Neognathae</taxon>
        <taxon>Neoaves</taxon>
        <taxon>Telluraves</taxon>
        <taxon>Accipitrimorphae</taxon>
        <taxon>Accipitriformes</taxon>
        <taxon>Accipitridae</taxon>
        <taxon>Accipitrinae</taxon>
        <taxon>Aquila</taxon>
    </lineage>
</organism>
<reference evidence="3" key="2">
    <citation type="submission" date="2025-09" db="UniProtKB">
        <authorList>
            <consortium name="Ensembl"/>
        </authorList>
    </citation>
    <scope>IDENTIFICATION</scope>
</reference>
<accession>A0A663EPS1</accession>
<feature type="domain" description="MKRN2 opposite strand protein-like C-terminal" evidence="2">
    <location>
        <begin position="182"/>
        <end position="306"/>
    </location>
</feature>
<dbReference type="InParanoid" id="A0A663EPS1"/>
<feature type="compositionally biased region" description="Low complexity" evidence="1">
    <location>
        <begin position="84"/>
        <end position="97"/>
    </location>
</feature>
<dbReference type="GeneTree" id="ENSGT00390000003839"/>
<dbReference type="InterPro" id="IPR053921">
    <property type="entry name" value="MKRN2OS-like_C"/>
</dbReference>
<sequence length="323" mass="36182">APGRPRAKPRPRAGPRRRRSPAGHLLRAHPRPAPARPGPPRRPGRLPAPRSGVPLRRGEEEGRSRNAAPGRYSAPRRHGGGRHPAGAALRGRHLLPPAALPLPRLRPPPARRRAARRPRPPPQPLPPRPPPAPRLPPPARRRHLPRVGAGRGERGGRAGVPGKRQLSPPSHQRPRRRSRLGYDGESDLHVGITSTHGVVYNYNEEGIHRAETGWEQCISIPLVQPDMFGLLQQWDKLLEEFSVGEAWLPHRYDEHDHNCYTYALAFINSVLTAQGKRQMSKSEFTEKFVIPQTKKASKYITLHQELTANDFYIVPLPDQEKLC</sequence>
<feature type="region of interest" description="Disordered" evidence="1">
    <location>
        <begin position="1"/>
        <end position="188"/>
    </location>
</feature>
<feature type="compositionally biased region" description="Basic residues" evidence="1">
    <location>
        <begin position="1"/>
        <end position="30"/>
    </location>
</feature>
<evidence type="ECO:0000313" key="3">
    <source>
        <dbReference type="Ensembl" id="ENSACCP00020014310.1"/>
    </source>
</evidence>